<name>A0A2W2BPB0_9HYPH</name>
<keyword evidence="4 7" id="KW-1133">Transmembrane helix</keyword>
<dbReference type="EMBL" id="QKVK01000013">
    <property type="protein sequence ID" value="PZF75256.1"/>
    <property type="molecule type" value="Genomic_DNA"/>
</dbReference>
<dbReference type="PIRSF" id="PIRSF006060">
    <property type="entry name" value="AA_transporter"/>
    <property type="match status" value="1"/>
</dbReference>
<evidence type="ECO:0000256" key="4">
    <source>
        <dbReference type="ARBA" id="ARBA00022989"/>
    </source>
</evidence>
<gene>
    <name evidence="8" type="ORF">DK847_19320</name>
</gene>
<sequence>MAMDSKQGGIGLFGALSIGVGGIVGGGFFATFGIAAAGAAGGTPIAFMIGGAIALLTAYSYIGLTLSFPGPGGTVSFITRSFGDGLFSATVNVLLILSYVAIMAVYAYALAGYSQGYLPKPLAWTGTHLLSSAALVILALVNFVGPGLVQKSESIFNVGKLAVLGIFIIGGLVMPGLDWSRLAPSAWSGPMAIVSAGMIGFLAYEGFELIANASDRIANPQRVLPVAFLSSVLIAIVIYGLAFIVGLGHLPLAQLLAAKDFAISEAAGSFLGPWGFGLMALGAMLASASAITADYFGASRLPPQLSTFSKLPSAFHRSLNQRRTRSLVIIGVLALLGVNFMSIEALSSATSGGFLMVFAALNVAAWRLAPQTGANRLLPALAAALCIVALAVTLWQFLTTPGSAIQAVAIGGIVVVALAIEGLARLIEARVAARHPIASPASDRRTDQPPRRQGGSRTP</sequence>
<dbReference type="Proteomes" id="UP000248795">
    <property type="component" value="Unassembled WGS sequence"/>
</dbReference>
<evidence type="ECO:0000313" key="8">
    <source>
        <dbReference type="EMBL" id="PZF75256.1"/>
    </source>
</evidence>
<dbReference type="InterPro" id="IPR050367">
    <property type="entry name" value="APC_superfamily"/>
</dbReference>
<evidence type="ECO:0000256" key="5">
    <source>
        <dbReference type="ARBA" id="ARBA00023136"/>
    </source>
</evidence>
<feature type="transmembrane region" description="Helical" evidence="7">
    <location>
        <begin position="378"/>
        <end position="398"/>
    </location>
</feature>
<evidence type="ECO:0000256" key="6">
    <source>
        <dbReference type="SAM" id="MobiDB-lite"/>
    </source>
</evidence>
<evidence type="ECO:0000313" key="9">
    <source>
        <dbReference type="Proteomes" id="UP000248795"/>
    </source>
</evidence>
<dbReference type="PANTHER" id="PTHR42770:SF11">
    <property type="entry name" value="INNER MEMBRANE TRANSPORT PROTEIN YBAT"/>
    <property type="match status" value="1"/>
</dbReference>
<feature type="transmembrane region" description="Helical" evidence="7">
    <location>
        <begin position="161"/>
        <end position="179"/>
    </location>
</feature>
<feature type="transmembrane region" description="Helical" evidence="7">
    <location>
        <begin position="349"/>
        <end position="366"/>
    </location>
</feature>
<dbReference type="GO" id="GO:0022857">
    <property type="term" value="F:transmembrane transporter activity"/>
    <property type="evidence" value="ECO:0007669"/>
    <property type="project" value="InterPro"/>
</dbReference>
<dbReference type="InterPro" id="IPR002293">
    <property type="entry name" value="AA/rel_permease1"/>
</dbReference>
<organism evidence="8 9">
    <name type="scientific">Aestuariivirga litoralis</name>
    <dbReference type="NCBI Taxonomy" id="2650924"/>
    <lineage>
        <taxon>Bacteria</taxon>
        <taxon>Pseudomonadati</taxon>
        <taxon>Pseudomonadota</taxon>
        <taxon>Alphaproteobacteria</taxon>
        <taxon>Hyphomicrobiales</taxon>
        <taxon>Aestuariivirgaceae</taxon>
        <taxon>Aestuariivirga</taxon>
    </lineage>
</organism>
<evidence type="ECO:0000256" key="7">
    <source>
        <dbReference type="SAM" id="Phobius"/>
    </source>
</evidence>
<evidence type="ECO:0000256" key="3">
    <source>
        <dbReference type="ARBA" id="ARBA00022692"/>
    </source>
</evidence>
<feature type="transmembrane region" description="Helical" evidence="7">
    <location>
        <begin position="404"/>
        <end position="424"/>
    </location>
</feature>
<evidence type="ECO:0000256" key="2">
    <source>
        <dbReference type="ARBA" id="ARBA00022475"/>
    </source>
</evidence>
<dbReference type="GO" id="GO:0005886">
    <property type="term" value="C:plasma membrane"/>
    <property type="evidence" value="ECO:0007669"/>
    <property type="project" value="UniProtKB-SubCell"/>
</dbReference>
<feature type="transmembrane region" description="Helical" evidence="7">
    <location>
        <begin position="129"/>
        <end position="149"/>
    </location>
</feature>
<comment type="caution">
    <text evidence="8">The sequence shown here is derived from an EMBL/GenBank/DDBJ whole genome shotgun (WGS) entry which is preliminary data.</text>
</comment>
<keyword evidence="2" id="KW-1003">Cell membrane</keyword>
<feature type="transmembrane region" description="Helical" evidence="7">
    <location>
        <begin position="45"/>
        <end position="64"/>
    </location>
</feature>
<dbReference type="Gene3D" id="1.20.1740.10">
    <property type="entry name" value="Amino acid/polyamine transporter I"/>
    <property type="match status" value="1"/>
</dbReference>
<evidence type="ECO:0000256" key="1">
    <source>
        <dbReference type="ARBA" id="ARBA00004651"/>
    </source>
</evidence>
<dbReference type="PANTHER" id="PTHR42770">
    <property type="entry name" value="AMINO ACID TRANSPORTER-RELATED"/>
    <property type="match status" value="1"/>
</dbReference>
<feature type="transmembrane region" description="Helical" evidence="7">
    <location>
        <begin position="223"/>
        <end position="250"/>
    </location>
</feature>
<dbReference type="Pfam" id="PF13520">
    <property type="entry name" value="AA_permease_2"/>
    <property type="match status" value="1"/>
</dbReference>
<feature type="transmembrane region" description="Helical" evidence="7">
    <location>
        <begin position="12"/>
        <end position="39"/>
    </location>
</feature>
<feature type="region of interest" description="Disordered" evidence="6">
    <location>
        <begin position="438"/>
        <end position="459"/>
    </location>
</feature>
<proteinExistence type="predicted"/>
<dbReference type="AlphaFoldDB" id="A0A2W2BPB0"/>
<feature type="transmembrane region" description="Helical" evidence="7">
    <location>
        <begin position="270"/>
        <end position="296"/>
    </location>
</feature>
<feature type="transmembrane region" description="Helical" evidence="7">
    <location>
        <begin position="326"/>
        <end position="343"/>
    </location>
</feature>
<reference evidence="9" key="1">
    <citation type="submission" date="2018-06" db="EMBL/GenBank/DDBJ databases">
        <title>Aestuariibacter litoralis strain KCTC 52945T.</title>
        <authorList>
            <person name="Li X."/>
            <person name="Salam N."/>
            <person name="Li J.-L."/>
            <person name="Chen Y.-M."/>
            <person name="Yang Z.-W."/>
            <person name="Zhang L.-Y."/>
            <person name="Han M.-X."/>
            <person name="Xiao M."/>
            <person name="Li W.-J."/>
        </authorList>
    </citation>
    <scope>NUCLEOTIDE SEQUENCE [LARGE SCALE GENOMIC DNA]</scope>
    <source>
        <strain evidence="9">KCTC 52945</strain>
    </source>
</reference>
<protein>
    <submittedName>
        <fullName evidence="8">Amino acid transporter</fullName>
    </submittedName>
</protein>
<feature type="transmembrane region" description="Helical" evidence="7">
    <location>
        <begin position="191"/>
        <end position="211"/>
    </location>
</feature>
<keyword evidence="3 7" id="KW-0812">Transmembrane</keyword>
<comment type="subcellular location">
    <subcellularLocation>
        <location evidence="1">Cell membrane</location>
        <topology evidence="1">Multi-pass membrane protein</topology>
    </subcellularLocation>
</comment>
<feature type="transmembrane region" description="Helical" evidence="7">
    <location>
        <begin position="85"/>
        <end position="109"/>
    </location>
</feature>
<keyword evidence="5 7" id="KW-0472">Membrane</keyword>
<keyword evidence="9" id="KW-1185">Reference proteome</keyword>
<accession>A0A2W2BPB0</accession>